<reference evidence="3 4" key="1">
    <citation type="submission" date="2019-06" db="EMBL/GenBank/DDBJ databases">
        <title>Sorghum-associated microbial communities from plants grown in Nebraska, USA.</title>
        <authorList>
            <person name="Schachtman D."/>
        </authorList>
    </citation>
    <scope>NUCLEOTIDE SEQUENCE [LARGE SCALE GENOMIC DNA]</scope>
    <source>
        <strain evidence="3 4">1209</strain>
    </source>
</reference>
<dbReference type="SUPFAM" id="SSF56935">
    <property type="entry name" value="Porins"/>
    <property type="match status" value="1"/>
</dbReference>
<feature type="domain" description="Outer membrane protein beta-barrel" evidence="2">
    <location>
        <begin position="461"/>
        <end position="914"/>
    </location>
</feature>
<sequence>MLRMLPLLILLYCLLPGVVAAQTSVQTFVQDKATGRPLAGASVSLRITGDTVAFRSAIASQQGKIFFTNIPNGKYYLTIHYLGYQDQQLRVTIPGIWPDSIALIPGLTLREVTIKEDIPPVRMLGDTVEYNAAKFKTKDNAVVEDLLRKLPGVQVERDGSIKAQGEQVQRVLVDGKEFFGSDPSVATRNLPADMIDKVQVLDKQSEMTEFTGVADGQQAKTINLVTKKNRKRGFFGNASAGIGTDGRYEGGINANSFAGDMQLSGLLKGNNVNKSGFSASELLQLVMKDQNMLSNLPPAALSELSRMKGVRMEGNSGSIAEIARPIGLTDTKFGGVNFNNDWDNLKWRSSYFYNNNRTSNSYNYARQYRMPDTAYNYLQAGNTSGNNTNQRIDMSGDIKFNSRTSLKISPHMSINGGSNQEDRSYRSFTAGGIKLLNEGRQLTNSHNKQQLLTTDILLRHRLAKPGRTVVLNVMPEYYHNTGETYNRNTSNFYNLPGGEKQTTTDQQRTDKGDVYSVNTNLLYTEPLSRAFSLQAGQMFYYSQGKYNRQVRDRDASGHYTESDAQLSDIYDANSWQYTSKLSLAGNHKHLLYTVGAGWRQFNIRGNSDMKGYHVKSNYQAWLPEAYAEWKQNKTTKLIFRYNMDAAAPSVAQLQPLEDNSDPLYIRKGNPLLQQKKSQHLQLSFSNFQPTGGNSIYARADFTYYNRDITDSTSIEAASGKQRIIPVNVAGNLNGSLAVGKSIGIGHNSSSLTAGISATYVRSLTFTNSLPNINRTWSITPDMNFNYYLGDNINVSARGSAAWNMRRFSATPLLPEKNWLLMYGVESIVTLPWDISLEAGTDGFSSLGMAAGYNNTILLVNAAITKGIGKSFSLRAEAKDLLNRNTTINRISGSGYIEDRQNSVLGRYFLLSAVYKFRHFPKTKNK</sequence>
<keyword evidence="1" id="KW-0732">Signal</keyword>
<gene>
    <name evidence="3" type="ORF">FHW36_102670</name>
</gene>
<dbReference type="SUPFAM" id="SSF49464">
    <property type="entry name" value="Carboxypeptidase regulatory domain-like"/>
    <property type="match status" value="1"/>
</dbReference>
<dbReference type="Proteomes" id="UP000320811">
    <property type="component" value="Unassembled WGS sequence"/>
</dbReference>
<protein>
    <submittedName>
        <fullName evidence="3">Outer membrane receptor protein involved in Fe transport</fullName>
    </submittedName>
</protein>
<organism evidence="3 4">
    <name type="scientific">Chitinophaga polysaccharea</name>
    <dbReference type="NCBI Taxonomy" id="1293035"/>
    <lineage>
        <taxon>Bacteria</taxon>
        <taxon>Pseudomonadati</taxon>
        <taxon>Bacteroidota</taxon>
        <taxon>Chitinophagia</taxon>
        <taxon>Chitinophagales</taxon>
        <taxon>Chitinophagaceae</taxon>
        <taxon>Chitinophaga</taxon>
    </lineage>
</organism>
<keyword evidence="3" id="KW-0675">Receptor</keyword>
<dbReference type="InterPro" id="IPR008969">
    <property type="entry name" value="CarboxyPept-like_regulatory"/>
</dbReference>
<dbReference type="AlphaFoldDB" id="A0A561PXU0"/>
<evidence type="ECO:0000256" key="1">
    <source>
        <dbReference type="SAM" id="SignalP"/>
    </source>
</evidence>
<evidence type="ECO:0000313" key="4">
    <source>
        <dbReference type="Proteomes" id="UP000320811"/>
    </source>
</evidence>
<feature type="chain" id="PRO_5021915197" evidence="1">
    <location>
        <begin position="22"/>
        <end position="925"/>
    </location>
</feature>
<dbReference type="InterPro" id="IPR041700">
    <property type="entry name" value="OMP_b-brl_3"/>
</dbReference>
<dbReference type="Pfam" id="PF13620">
    <property type="entry name" value="CarboxypepD_reg"/>
    <property type="match status" value="1"/>
</dbReference>
<proteinExistence type="predicted"/>
<accession>A0A561PXU0</accession>
<keyword evidence="4" id="KW-1185">Reference proteome</keyword>
<dbReference type="Gene3D" id="2.60.40.1120">
    <property type="entry name" value="Carboxypeptidase-like, regulatory domain"/>
    <property type="match status" value="1"/>
</dbReference>
<evidence type="ECO:0000259" key="2">
    <source>
        <dbReference type="Pfam" id="PF14905"/>
    </source>
</evidence>
<name>A0A561PXU0_9BACT</name>
<dbReference type="EMBL" id="VIWO01000002">
    <property type="protein sequence ID" value="TWF42908.1"/>
    <property type="molecule type" value="Genomic_DNA"/>
</dbReference>
<dbReference type="RefSeq" id="WP_186452390.1">
    <property type="nucleotide sequence ID" value="NZ_VIWO01000002.1"/>
</dbReference>
<evidence type="ECO:0000313" key="3">
    <source>
        <dbReference type="EMBL" id="TWF42908.1"/>
    </source>
</evidence>
<dbReference type="Pfam" id="PF14905">
    <property type="entry name" value="OMP_b-brl_3"/>
    <property type="match status" value="1"/>
</dbReference>
<feature type="signal peptide" evidence="1">
    <location>
        <begin position="1"/>
        <end position="21"/>
    </location>
</feature>
<comment type="caution">
    <text evidence="3">The sequence shown here is derived from an EMBL/GenBank/DDBJ whole genome shotgun (WGS) entry which is preliminary data.</text>
</comment>